<dbReference type="AlphaFoldDB" id="A0A1I3XYF3"/>
<organism evidence="7 8">
    <name type="scientific">Methylophaga sulfidovorans</name>
    <dbReference type="NCBI Taxonomy" id="45496"/>
    <lineage>
        <taxon>Bacteria</taxon>
        <taxon>Pseudomonadati</taxon>
        <taxon>Pseudomonadota</taxon>
        <taxon>Gammaproteobacteria</taxon>
        <taxon>Thiotrichales</taxon>
        <taxon>Piscirickettsiaceae</taxon>
        <taxon>Methylophaga</taxon>
    </lineage>
</organism>
<accession>A0A1I3XYF3</accession>
<dbReference type="Pfam" id="PF05992">
    <property type="entry name" value="SbmA_BacA"/>
    <property type="match status" value="1"/>
</dbReference>
<evidence type="ECO:0000256" key="3">
    <source>
        <dbReference type="ARBA" id="ARBA00022692"/>
    </source>
</evidence>
<dbReference type="RefSeq" id="WP_091712907.1">
    <property type="nucleotide sequence ID" value="NZ_FOSH01000007.1"/>
</dbReference>
<dbReference type="STRING" id="45496.SAMN04488079_10723"/>
<evidence type="ECO:0000256" key="5">
    <source>
        <dbReference type="ARBA" id="ARBA00023136"/>
    </source>
</evidence>
<keyword evidence="2" id="KW-0813">Transport</keyword>
<evidence type="ECO:0000313" key="8">
    <source>
        <dbReference type="Proteomes" id="UP000198924"/>
    </source>
</evidence>
<keyword evidence="4 6" id="KW-1133">Transmembrane helix</keyword>
<evidence type="ECO:0000256" key="6">
    <source>
        <dbReference type="SAM" id="Phobius"/>
    </source>
</evidence>
<gene>
    <name evidence="7" type="ORF">SAMN04488079_10723</name>
</gene>
<dbReference type="GO" id="GO:0015833">
    <property type="term" value="P:peptide transport"/>
    <property type="evidence" value="ECO:0007669"/>
    <property type="project" value="InterPro"/>
</dbReference>
<reference evidence="8" key="1">
    <citation type="submission" date="2016-10" db="EMBL/GenBank/DDBJ databases">
        <authorList>
            <person name="Varghese N."/>
            <person name="Submissions S."/>
        </authorList>
    </citation>
    <scope>NUCLEOTIDE SEQUENCE [LARGE SCALE GENOMIC DNA]</scope>
    <source>
        <strain evidence="8">DSM 11578</strain>
    </source>
</reference>
<dbReference type="Proteomes" id="UP000198924">
    <property type="component" value="Unassembled WGS sequence"/>
</dbReference>
<keyword evidence="8" id="KW-1185">Reference proteome</keyword>
<sequence>MFKSFFPNSGWFWPSVILWLAFCAFIWVAFGTDISAAIGLPVAADADAEPIIGLRHFVTNEFLTFYLFYFVTVAIFAAFWFIAAPSRWQWWSIVGSAVIFFSTYYSVQVSVAINNWRRPFFDSVQNALSPDGGVTTAQLYDLIAIFAEIAFLAVFIYVMTRFLVSHYIFRWRTAMNDYYTEQWSKVRHIEGASQRVQEDTMRFATIMENLGVALVEALMTLFAFLPVLWSLSQYVKELPLVGEIAHPLFVAALIWSIFGTGLLALVGIKLPGLEFKNQRVEAAYRKELVYGEDDHLRAHPMSLRELFANVRKNYFTLYIHYMYFNVARSLYLQADNIFAYVILVPTIAAGAITFGILQQILTAFSQVSSSFQYLVNSWTTIVELLSVYKRLKSFEASINNEPLPEIDQHATQ</sequence>
<evidence type="ECO:0000256" key="4">
    <source>
        <dbReference type="ARBA" id="ARBA00022989"/>
    </source>
</evidence>
<feature type="transmembrane region" description="Helical" evidence="6">
    <location>
        <begin position="62"/>
        <end position="83"/>
    </location>
</feature>
<dbReference type="InterPro" id="IPR050835">
    <property type="entry name" value="ABC_transporter_sub-D"/>
</dbReference>
<dbReference type="PANTHER" id="PTHR11384">
    <property type="entry name" value="ATP-BINDING CASSETTE, SUB-FAMILY D MEMBER"/>
    <property type="match status" value="1"/>
</dbReference>
<feature type="transmembrane region" description="Helical" evidence="6">
    <location>
        <begin position="337"/>
        <end position="357"/>
    </location>
</feature>
<keyword evidence="5 6" id="KW-0472">Membrane</keyword>
<evidence type="ECO:0000256" key="2">
    <source>
        <dbReference type="ARBA" id="ARBA00022448"/>
    </source>
</evidence>
<feature type="transmembrane region" description="Helical" evidence="6">
    <location>
        <begin position="142"/>
        <end position="164"/>
    </location>
</feature>
<proteinExistence type="predicted"/>
<dbReference type="SUPFAM" id="SSF90123">
    <property type="entry name" value="ABC transporter transmembrane region"/>
    <property type="match status" value="1"/>
</dbReference>
<evidence type="ECO:0000313" key="7">
    <source>
        <dbReference type="EMBL" id="SFK24081.1"/>
    </source>
</evidence>
<dbReference type="OrthoDB" id="8233587at2"/>
<feature type="transmembrane region" description="Helical" evidence="6">
    <location>
        <begin position="210"/>
        <end position="232"/>
    </location>
</feature>
<dbReference type="PANTHER" id="PTHR11384:SF59">
    <property type="entry name" value="LYSOSOMAL COBALAMIN TRANSPORTER ABCD4"/>
    <property type="match status" value="1"/>
</dbReference>
<feature type="transmembrane region" description="Helical" evidence="6">
    <location>
        <begin position="90"/>
        <end position="107"/>
    </location>
</feature>
<dbReference type="InterPro" id="IPR009248">
    <property type="entry name" value="SbmA_BacA"/>
</dbReference>
<dbReference type="InterPro" id="IPR036640">
    <property type="entry name" value="ABC1_TM_sf"/>
</dbReference>
<evidence type="ECO:0000256" key="1">
    <source>
        <dbReference type="ARBA" id="ARBA00004651"/>
    </source>
</evidence>
<dbReference type="EMBL" id="FOSH01000007">
    <property type="protein sequence ID" value="SFK24081.1"/>
    <property type="molecule type" value="Genomic_DNA"/>
</dbReference>
<name>A0A1I3XYF3_9GAMM</name>
<feature type="transmembrane region" description="Helical" evidence="6">
    <location>
        <begin position="244"/>
        <end position="268"/>
    </location>
</feature>
<dbReference type="NCBIfam" id="NF009036">
    <property type="entry name" value="PRK12369.1"/>
    <property type="match status" value="1"/>
</dbReference>
<dbReference type="GO" id="GO:0005524">
    <property type="term" value="F:ATP binding"/>
    <property type="evidence" value="ECO:0007669"/>
    <property type="project" value="InterPro"/>
</dbReference>
<protein>
    <submittedName>
        <fullName evidence="7">Peptide/bleomycin uptake transporter</fullName>
    </submittedName>
</protein>
<dbReference type="NCBIfam" id="NF008306">
    <property type="entry name" value="PRK11098.1"/>
    <property type="match status" value="1"/>
</dbReference>
<keyword evidence="3 6" id="KW-0812">Transmembrane</keyword>
<comment type="subcellular location">
    <subcellularLocation>
        <location evidence="1">Cell membrane</location>
        <topology evidence="1">Multi-pass membrane protein</topology>
    </subcellularLocation>
</comment>
<dbReference type="GO" id="GO:1904680">
    <property type="term" value="F:peptide transmembrane transporter activity"/>
    <property type="evidence" value="ECO:0007669"/>
    <property type="project" value="InterPro"/>
</dbReference>
<dbReference type="GO" id="GO:0005886">
    <property type="term" value="C:plasma membrane"/>
    <property type="evidence" value="ECO:0007669"/>
    <property type="project" value="UniProtKB-SubCell"/>
</dbReference>